<evidence type="ECO:0000256" key="1">
    <source>
        <dbReference type="SAM" id="SignalP"/>
    </source>
</evidence>
<sequence length="249" mass="26803">MHKTNFTALALLGLGCLSGAARAATPAQAGFIVGTVVNEQGKPLPGVEIDVDNTLSYDSGLVTYTDAKGQYRVDVRKLPFTFQVYAKMKLKYKDLTVNVELVPNNPNAVAGLVGGVRDFVFKPKPATSEDPYGSLGRVFVERGIGEYDVDITEVQVTLTPVGQLADGSVGKARTFKLLSSGSGPVIPNVMWGTYKVTATLNGRPLEIRQRMDGRTPAAWNAAYMGGFTRDYNALTPSMFLEVRFPKSGS</sequence>
<gene>
    <name evidence="2" type="ORF">SAMN00790413_05716</name>
</gene>
<keyword evidence="1" id="KW-0732">Signal</keyword>
<organism evidence="2 3">
    <name type="scientific">Deinococcus hopiensis KR-140</name>
    <dbReference type="NCBI Taxonomy" id="695939"/>
    <lineage>
        <taxon>Bacteria</taxon>
        <taxon>Thermotogati</taxon>
        <taxon>Deinococcota</taxon>
        <taxon>Deinococci</taxon>
        <taxon>Deinococcales</taxon>
        <taxon>Deinococcaceae</taxon>
        <taxon>Deinococcus</taxon>
    </lineage>
</organism>
<keyword evidence="3" id="KW-1185">Reference proteome</keyword>
<feature type="signal peptide" evidence="1">
    <location>
        <begin position="1"/>
        <end position="23"/>
    </location>
</feature>
<dbReference type="OrthoDB" id="64114at2"/>
<evidence type="ECO:0008006" key="4">
    <source>
        <dbReference type="Google" id="ProtNLM"/>
    </source>
</evidence>
<dbReference type="Proteomes" id="UP000192582">
    <property type="component" value="Unassembled WGS sequence"/>
</dbReference>
<proteinExistence type="predicted"/>
<dbReference type="STRING" id="695939.SAMN00790413_05716"/>
<name>A0A1W1UD50_9DEIO</name>
<evidence type="ECO:0000313" key="2">
    <source>
        <dbReference type="EMBL" id="SMB78989.1"/>
    </source>
</evidence>
<dbReference type="AlphaFoldDB" id="A0A1W1UD50"/>
<dbReference type="Gene3D" id="2.60.40.1120">
    <property type="entry name" value="Carboxypeptidase-like, regulatory domain"/>
    <property type="match status" value="1"/>
</dbReference>
<dbReference type="RefSeq" id="WP_084045369.1">
    <property type="nucleotide sequence ID" value="NZ_FWWU01000003.1"/>
</dbReference>
<feature type="chain" id="PRO_5012280537" description="Carboxypeptidase regulatory-like domain-containing protein" evidence="1">
    <location>
        <begin position="24"/>
        <end position="249"/>
    </location>
</feature>
<protein>
    <recommendedName>
        <fullName evidence="4">Carboxypeptidase regulatory-like domain-containing protein</fullName>
    </recommendedName>
</protein>
<reference evidence="2 3" key="1">
    <citation type="submission" date="2017-04" db="EMBL/GenBank/DDBJ databases">
        <authorList>
            <person name="Afonso C.L."/>
            <person name="Miller P.J."/>
            <person name="Scott M.A."/>
            <person name="Spackman E."/>
            <person name="Goraichik I."/>
            <person name="Dimitrov K.M."/>
            <person name="Suarez D.L."/>
            <person name="Swayne D.E."/>
        </authorList>
    </citation>
    <scope>NUCLEOTIDE SEQUENCE [LARGE SCALE GENOMIC DNA]</scope>
    <source>
        <strain evidence="2 3">KR-140</strain>
    </source>
</reference>
<accession>A0A1W1UD50</accession>
<dbReference type="EMBL" id="FWWU01000003">
    <property type="protein sequence ID" value="SMB78989.1"/>
    <property type="molecule type" value="Genomic_DNA"/>
</dbReference>
<dbReference type="PROSITE" id="PS51257">
    <property type="entry name" value="PROKAR_LIPOPROTEIN"/>
    <property type="match status" value="1"/>
</dbReference>
<dbReference type="SUPFAM" id="SSF49464">
    <property type="entry name" value="Carboxypeptidase regulatory domain-like"/>
    <property type="match status" value="1"/>
</dbReference>
<evidence type="ECO:0000313" key="3">
    <source>
        <dbReference type="Proteomes" id="UP000192582"/>
    </source>
</evidence>
<dbReference type="InterPro" id="IPR008969">
    <property type="entry name" value="CarboxyPept-like_regulatory"/>
</dbReference>